<comment type="caution">
    <text evidence="4">The sequence shown here is derived from an EMBL/GenBank/DDBJ whole genome shotgun (WGS) entry which is preliminary data.</text>
</comment>
<dbReference type="InterPro" id="IPR000757">
    <property type="entry name" value="Beta-glucanase-like"/>
</dbReference>
<protein>
    <recommendedName>
        <fullName evidence="3">GH16 domain-containing protein</fullName>
    </recommendedName>
</protein>
<proteinExistence type="predicted"/>
<dbReference type="Proteomes" id="UP000256328">
    <property type="component" value="Unassembled WGS sequence"/>
</dbReference>
<keyword evidence="2" id="KW-0732">Signal</keyword>
<dbReference type="SUPFAM" id="SSF55920">
    <property type="entry name" value="Creatinase/aminopeptidase"/>
    <property type="match status" value="1"/>
</dbReference>
<dbReference type="PANTHER" id="PTHR10963">
    <property type="entry name" value="GLYCOSYL HYDROLASE-RELATED"/>
    <property type="match status" value="1"/>
</dbReference>
<name>A0A3D8TCT3_9HELO</name>
<gene>
    <name evidence="4" type="ORF">BP5796_01131</name>
</gene>
<feature type="domain" description="GH16" evidence="3">
    <location>
        <begin position="615"/>
        <end position="868"/>
    </location>
</feature>
<dbReference type="CDD" id="cd08023">
    <property type="entry name" value="GH16_laminarinase_like"/>
    <property type="match status" value="1"/>
</dbReference>
<evidence type="ECO:0000313" key="4">
    <source>
        <dbReference type="EMBL" id="RDW95368.1"/>
    </source>
</evidence>
<feature type="signal peptide" evidence="2">
    <location>
        <begin position="1"/>
        <end position="22"/>
    </location>
</feature>
<dbReference type="EMBL" id="PDLN01000001">
    <property type="protein sequence ID" value="RDW95368.1"/>
    <property type="molecule type" value="Genomic_DNA"/>
</dbReference>
<organism evidence="4 5">
    <name type="scientific">Coleophoma crateriformis</name>
    <dbReference type="NCBI Taxonomy" id="565419"/>
    <lineage>
        <taxon>Eukaryota</taxon>
        <taxon>Fungi</taxon>
        <taxon>Dikarya</taxon>
        <taxon>Ascomycota</taxon>
        <taxon>Pezizomycotina</taxon>
        <taxon>Leotiomycetes</taxon>
        <taxon>Helotiales</taxon>
        <taxon>Dermateaceae</taxon>
        <taxon>Coleophoma</taxon>
    </lineage>
</organism>
<dbReference type="Pfam" id="PF00557">
    <property type="entry name" value="Peptidase_M24"/>
    <property type="match status" value="1"/>
</dbReference>
<dbReference type="InterPro" id="IPR050546">
    <property type="entry name" value="Glycosyl_Hydrlase_16"/>
</dbReference>
<dbReference type="AlphaFoldDB" id="A0A3D8TCT3"/>
<dbReference type="InterPro" id="IPR013320">
    <property type="entry name" value="ConA-like_dom_sf"/>
</dbReference>
<dbReference type="PROSITE" id="PS51762">
    <property type="entry name" value="GH16_2"/>
    <property type="match status" value="1"/>
</dbReference>
<evidence type="ECO:0000256" key="1">
    <source>
        <dbReference type="SAM" id="MobiDB-lite"/>
    </source>
</evidence>
<evidence type="ECO:0000259" key="3">
    <source>
        <dbReference type="PROSITE" id="PS51762"/>
    </source>
</evidence>
<keyword evidence="5" id="KW-1185">Reference proteome</keyword>
<feature type="chain" id="PRO_5017768180" description="GH16 domain-containing protein" evidence="2">
    <location>
        <begin position="23"/>
        <end position="868"/>
    </location>
</feature>
<evidence type="ECO:0000313" key="5">
    <source>
        <dbReference type="Proteomes" id="UP000256328"/>
    </source>
</evidence>
<dbReference type="SUPFAM" id="SSF49899">
    <property type="entry name" value="Concanavalin A-like lectins/glucanases"/>
    <property type="match status" value="1"/>
</dbReference>
<dbReference type="Gene3D" id="3.90.230.10">
    <property type="entry name" value="Creatinase/methionine aminopeptidase superfamily"/>
    <property type="match status" value="1"/>
</dbReference>
<reference evidence="4 5" key="1">
    <citation type="journal article" date="2018" name="IMA Fungus">
        <title>IMA Genome-F 9: Draft genome sequence of Annulohypoxylon stygium, Aspergillus mulundensis, Berkeleyomyces basicola (syn. Thielaviopsis basicola), Ceratocystis smalleyi, two Cercospora beticola strains, Coleophoma cylindrospora, Fusarium fracticaudum, Phialophora cf. hyalina, and Morchella septimelata.</title>
        <authorList>
            <person name="Wingfield B.D."/>
            <person name="Bills G.F."/>
            <person name="Dong Y."/>
            <person name="Huang W."/>
            <person name="Nel W.J."/>
            <person name="Swalarsk-Parry B.S."/>
            <person name="Vaghefi N."/>
            <person name="Wilken P.M."/>
            <person name="An Z."/>
            <person name="de Beer Z.W."/>
            <person name="De Vos L."/>
            <person name="Chen L."/>
            <person name="Duong T.A."/>
            <person name="Gao Y."/>
            <person name="Hammerbacher A."/>
            <person name="Kikkert J.R."/>
            <person name="Li Y."/>
            <person name="Li H."/>
            <person name="Li K."/>
            <person name="Li Q."/>
            <person name="Liu X."/>
            <person name="Ma X."/>
            <person name="Naidoo K."/>
            <person name="Pethybridge S.J."/>
            <person name="Sun J."/>
            <person name="Steenkamp E.T."/>
            <person name="van der Nest M.A."/>
            <person name="van Wyk S."/>
            <person name="Wingfield M.J."/>
            <person name="Xiong C."/>
            <person name="Yue Q."/>
            <person name="Zhang X."/>
        </authorList>
    </citation>
    <scope>NUCLEOTIDE SEQUENCE [LARGE SCALE GENOMIC DNA]</scope>
    <source>
        <strain evidence="4 5">BP5796</strain>
    </source>
</reference>
<dbReference type="GO" id="GO:0005975">
    <property type="term" value="P:carbohydrate metabolic process"/>
    <property type="evidence" value="ECO:0007669"/>
    <property type="project" value="InterPro"/>
</dbReference>
<dbReference type="Gene3D" id="2.60.120.200">
    <property type="match status" value="1"/>
</dbReference>
<feature type="region of interest" description="Disordered" evidence="1">
    <location>
        <begin position="582"/>
        <end position="614"/>
    </location>
</feature>
<dbReference type="OrthoDB" id="3632757at2759"/>
<sequence>MLRSNWLKALCLQSLLWLPVASQISPVATSNPQYQQLPPLREGAALKDEWTQSRIDAIPKLLQKYGVDAWLMSQKEYGEDTVFWSVKSATQFSARRRTVTLYLANATAGTPSAYNWIDNTPVVWTELLTVLEAQNPASIAMNINSDIAFSDGLHAGQLNAVVANLGEKWSKRIVTEPMIGVEFIATMPKAQLGWYKKLQETAWAMITDGFSERVITPGETTTTDVEWWLREAILGWNYTTWFQTDVEVVAPGGEPGAPQDERPIQYGDLLHVDFGVTALGMNTDTQHLAYVLYPGETEADIPQGFLDGLKKANRLQDIVKENMKVGMSGNTILDICLKQMRNEGIEGRVYSHPIGDWGHSAGTLVGMTNLQDGVPVLGDIPLLSHMYYSVELYAEHFVPERNATMNFYLEEDIYWVDEETGWDWAYGRQDRYHLIKTPVKEGMVVQELEIRDVNGKLSEPATQTREDGSTRSGRFLVRNVENLVKLLQDDPAASPKECSPRSDILAGCLDRPTPGCVYHDVIGMNLIDVLGFKVDYIVFRSVQPFQSPTMPFKDILEQAKARADGFAKQHNINLPPQIAAQLAPSQQRPAGNPSYAPPIPGNKPPNRTPQSQVQSYWRPAFSPNSQVSEHFKHQLGDHGWGNNELQNYVASPENSFYTPDGKLVLRAIARGGQFTSARLTSHSTLSRQRGSLVAIATPPCAEGIWPALWLLPNEPFQWPNEGEFDILETWNADGVNHSCLHWGHFNGEDWNKHRVIETNVADMARRPIRYEFVWEQDEHKGRNDGGGRAVWYIDGRAIMKAEIPAGTRRISDWQIIINVAMGGNVCQGKRPADGHYDMVVHELKLSDEPSDGWGRFQADFASAPEGHP</sequence>
<accession>A0A3D8TCT3</accession>
<dbReference type="Pfam" id="PF26113">
    <property type="entry name" value="GH16_XgeA"/>
    <property type="match status" value="1"/>
</dbReference>
<dbReference type="PANTHER" id="PTHR10963:SF53">
    <property type="entry name" value="GH16 DOMAIN-CONTAINING PROTEIN"/>
    <property type="match status" value="1"/>
</dbReference>
<dbReference type="GO" id="GO:0004553">
    <property type="term" value="F:hydrolase activity, hydrolyzing O-glycosyl compounds"/>
    <property type="evidence" value="ECO:0007669"/>
    <property type="project" value="InterPro"/>
</dbReference>
<feature type="compositionally biased region" description="Pro residues" evidence="1">
    <location>
        <begin position="595"/>
        <end position="607"/>
    </location>
</feature>
<dbReference type="InterPro" id="IPR036005">
    <property type="entry name" value="Creatinase/aminopeptidase-like"/>
</dbReference>
<evidence type="ECO:0000256" key="2">
    <source>
        <dbReference type="SAM" id="SignalP"/>
    </source>
</evidence>
<dbReference type="InterPro" id="IPR000994">
    <property type="entry name" value="Pept_M24"/>
</dbReference>